<keyword evidence="2" id="KW-0732">Signal</keyword>
<protein>
    <recommendedName>
        <fullName evidence="3">ABM domain-containing protein</fullName>
    </recommendedName>
</protein>
<evidence type="ECO:0000256" key="1">
    <source>
        <dbReference type="SAM" id="MobiDB-lite"/>
    </source>
</evidence>
<dbReference type="InterPro" id="IPR011008">
    <property type="entry name" value="Dimeric_a/b-barrel"/>
</dbReference>
<dbReference type="PROSITE" id="PS51725">
    <property type="entry name" value="ABM"/>
    <property type="match status" value="2"/>
</dbReference>
<evidence type="ECO:0000259" key="3">
    <source>
        <dbReference type="PROSITE" id="PS51725"/>
    </source>
</evidence>
<gene>
    <name evidence="4" type="ORF">Cvel_13902</name>
</gene>
<feature type="compositionally biased region" description="Low complexity" evidence="1">
    <location>
        <begin position="309"/>
        <end position="327"/>
    </location>
</feature>
<reference evidence="4" key="1">
    <citation type="submission" date="2014-11" db="EMBL/GenBank/DDBJ databases">
        <authorList>
            <person name="Otto D Thomas"/>
            <person name="Naeem Raeece"/>
        </authorList>
    </citation>
    <scope>NUCLEOTIDE SEQUENCE</scope>
</reference>
<dbReference type="Gene3D" id="3.30.70.100">
    <property type="match status" value="2"/>
</dbReference>
<dbReference type="VEuPathDB" id="CryptoDB:Cvel_13902"/>
<dbReference type="PANTHER" id="PTHR34474">
    <property type="entry name" value="SIGNAL TRANSDUCTION PROTEIN TRAP"/>
    <property type="match status" value="1"/>
</dbReference>
<evidence type="ECO:0000313" key="4">
    <source>
        <dbReference type="EMBL" id="CEM55863.1"/>
    </source>
</evidence>
<dbReference type="PANTHER" id="PTHR34474:SF2">
    <property type="entry name" value="SIGNAL TRANSDUCTION PROTEIN TRAP"/>
    <property type="match status" value="1"/>
</dbReference>
<accession>A0A0G4IF81</accession>
<dbReference type="SUPFAM" id="SSF54909">
    <property type="entry name" value="Dimeric alpha+beta barrel"/>
    <property type="match status" value="2"/>
</dbReference>
<feature type="signal peptide" evidence="2">
    <location>
        <begin position="1"/>
        <end position="20"/>
    </location>
</feature>
<feature type="domain" description="ABM" evidence="3">
    <location>
        <begin position="221"/>
        <end position="320"/>
    </location>
</feature>
<feature type="chain" id="PRO_5005192717" description="ABM domain-containing protein" evidence="2">
    <location>
        <begin position="21"/>
        <end position="352"/>
    </location>
</feature>
<dbReference type="AlphaFoldDB" id="A0A0G4IF81"/>
<dbReference type="InterPro" id="IPR007138">
    <property type="entry name" value="ABM_dom"/>
</dbReference>
<name>A0A0G4IF81_9ALVE</name>
<organism evidence="4">
    <name type="scientific">Chromera velia CCMP2878</name>
    <dbReference type="NCBI Taxonomy" id="1169474"/>
    <lineage>
        <taxon>Eukaryota</taxon>
        <taxon>Sar</taxon>
        <taxon>Alveolata</taxon>
        <taxon>Colpodellida</taxon>
        <taxon>Chromeraceae</taxon>
        <taxon>Chromera</taxon>
    </lineage>
</organism>
<proteinExistence type="predicted"/>
<dbReference type="EMBL" id="CDMZ01005918">
    <property type="protein sequence ID" value="CEM55863.1"/>
    <property type="molecule type" value="Genomic_DNA"/>
</dbReference>
<dbReference type="Pfam" id="PF03992">
    <property type="entry name" value="ABM"/>
    <property type="match status" value="2"/>
</dbReference>
<sequence>MSCLALGSLLLLCLFGETAAFSLSRLLTGDGAASFPVAQTLRKTQSRTPVLRMHFAEALAENKALTSESLLPERYVATNRFKVRPGKGPAFEKRWADRKSRLAELDGFRFFALLRRTEAEGVDYSSEGDFGNYVSFTVWEDKEAFEAWRTGDAFKEAHGGGGIMSFIQLLSTALFIVDGAPKPAFYDALIPVPGERLDFASDGGWRTVKADGETALPGEIFVSQNRFSVRAGKEAEFEQKWKQRESKLKESDGFVGFLLLRRDATKADDGYNYMVTTIWRDRAAFSNWRSSAQFKAAHANASPPPPPVSDSADSSSSSVVPPTSSTPEGLYLGPPKLRFFEGVLTLSSQKGV</sequence>
<feature type="domain" description="ABM" evidence="3">
    <location>
        <begin position="75"/>
        <end position="175"/>
    </location>
</feature>
<evidence type="ECO:0000256" key="2">
    <source>
        <dbReference type="SAM" id="SignalP"/>
    </source>
</evidence>
<feature type="region of interest" description="Disordered" evidence="1">
    <location>
        <begin position="296"/>
        <end position="333"/>
    </location>
</feature>
<dbReference type="InterPro" id="IPR050404">
    <property type="entry name" value="Heme-degrading_MO"/>
</dbReference>